<dbReference type="GO" id="GO:1990904">
    <property type="term" value="C:ribonucleoprotein complex"/>
    <property type="evidence" value="ECO:0007669"/>
    <property type="project" value="UniProtKB-KW"/>
</dbReference>
<dbReference type="NCBIfam" id="NF000612">
    <property type="entry name" value="PRK00019.1"/>
    <property type="match status" value="1"/>
</dbReference>
<feature type="compositionally biased region" description="Basic and acidic residues" evidence="8">
    <location>
        <begin position="64"/>
        <end position="82"/>
    </location>
</feature>
<keyword evidence="3 7" id="KW-0694">RNA-binding</keyword>
<evidence type="ECO:0000256" key="8">
    <source>
        <dbReference type="SAM" id="MobiDB-lite"/>
    </source>
</evidence>
<keyword evidence="7" id="KW-0479">Metal-binding</keyword>
<dbReference type="NCBIfam" id="TIGR00105">
    <property type="entry name" value="L31"/>
    <property type="match status" value="1"/>
</dbReference>
<dbReference type="SUPFAM" id="SSF143800">
    <property type="entry name" value="L28p-like"/>
    <property type="match status" value="1"/>
</dbReference>
<name>A0A2H0V565_9BACT</name>
<dbReference type="PANTHER" id="PTHR33280">
    <property type="entry name" value="50S RIBOSOMAL PROTEIN L31, CHLOROPLASTIC"/>
    <property type="match status" value="1"/>
</dbReference>
<feature type="binding site" evidence="7">
    <location>
        <position position="40"/>
    </location>
    <ligand>
        <name>Zn(2+)</name>
        <dbReference type="ChEBI" id="CHEBI:29105"/>
    </ligand>
</feature>
<evidence type="ECO:0000256" key="1">
    <source>
        <dbReference type="ARBA" id="ARBA00009296"/>
    </source>
</evidence>
<dbReference type="HAMAP" id="MF_00501">
    <property type="entry name" value="Ribosomal_bL31_1"/>
    <property type="match status" value="1"/>
</dbReference>
<gene>
    <name evidence="7" type="primary">rpmE</name>
    <name evidence="9" type="ORF">COT97_02625</name>
</gene>
<evidence type="ECO:0000256" key="2">
    <source>
        <dbReference type="ARBA" id="ARBA00022730"/>
    </source>
</evidence>
<evidence type="ECO:0000256" key="5">
    <source>
        <dbReference type="ARBA" id="ARBA00023274"/>
    </source>
</evidence>
<feature type="binding site" evidence="7">
    <location>
        <position position="37"/>
    </location>
    <ligand>
        <name>Zn(2+)</name>
        <dbReference type="ChEBI" id="CHEBI:29105"/>
    </ligand>
</feature>
<dbReference type="GO" id="GO:0006412">
    <property type="term" value="P:translation"/>
    <property type="evidence" value="ECO:0007669"/>
    <property type="project" value="UniProtKB-UniRule"/>
</dbReference>
<dbReference type="InterPro" id="IPR002150">
    <property type="entry name" value="Ribosomal_bL31"/>
</dbReference>
<dbReference type="GO" id="GO:0019843">
    <property type="term" value="F:rRNA binding"/>
    <property type="evidence" value="ECO:0007669"/>
    <property type="project" value="UniProtKB-KW"/>
</dbReference>
<dbReference type="InterPro" id="IPR027491">
    <property type="entry name" value="Ribosomal_bL31_A"/>
</dbReference>
<dbReference type="PRINTS" id="PR01249">
    <property type="entry name" value="RIBOSOMALL31"/>
</dbReference>
<evidence type="ECO:0000256" key="3">
    <source>
        <dbReference type="ARBA" id="ARBA00022884"/>
    </source>
</evidence>
<dbReference type="EMBL" id="PFAP01000014">
    <property type="protein sequence ID" value="PIR94201.1"/>
    <property type="molecule type" value="Genomic_DNA"/>
</dbReference>
<evidence type="ECO:0000313" key="9">
    <source>
        <dbReference type="EMBL" id="PIR94201.1"/>
    </source>
</evidence>
<dbReference type="Pfam" id="PF01197">
    <property type="entry name" value="Ribosomal_L31"/>
    <property type="match status" value="1"/>
</dbReference>
<comment type="caution">
    <text evidence="9">The sequence shown here is derived from an EMBL/GenBank/DDBJ whole genome shotgun (WGS) entry which is preliminary data.</text>
</comment>
<organism evidence="9 10">
    <name type="scientific">Candidatus Falkowbacteria bacterium CG10_big_fil_rev_8_21_14_0_10_39_11</name>
    <dbReference type="NCBI Taxonomy" id="1974565"/>
    <lineage>
        <taxon>Bacteria</taxon>
        <taxon>Candidatus Falkowiibacteriota</taxon>
    </lineage>
</organism>
<keyword evidence="2 7" id="KW-0699">rRNA-binding</keyword>
<keyword evidence="5 7" id="KW-0687">Ribonucleoprotein</keyword>
<feature type="region of interest" description="Disordered" evidence="8">
    <location>
        <begin position="64"/>
        <end position="98"/>
    </location>
</feature>
<evidence type="ECO:0000256" key="4">
    <source>
        <dbReference type="ARBA" id="ARBA00022980"/>
    </source>
</evidence>
<dbReference type="PANTHER" id="PTHR33280:SF6">
    <property type="entry name" value="LARGE RIBOSOMAL SUBUNIT PROTEIN BL31A"/>
    <property type="match status" value="1"/>
</dbReference>
<dbReference type="GO" id="GO:0003735">
    <property type="term" value="F:structural constituent of ribosome"/>
    <property type="evidence" value="ECO:0007669"/>
    <property type="project" value="InterPro"/>
</dbReference>
<feature type="binding site" evidence="7">
    <location>
        <position position="17"/>
    </location>
    <ligand>
        <name>Zn(2+)</name>
        <dbReference type="ChEBI" id="CHEBI:29105"/>
    </ligand>
</feature>
<evidence type="ECO:0000313" key="10">
    <source>
        <dbReference type="Proteomes" id="UP000229901"/>
    </source>
</evidence>
<dbReference type="GO" id="GO:0005840">
    <property type="term" value="C:ribosome"/>
    <property type="evidence" value="ECO:0007669"/>
    <property type="project" value="UniProtKB-KW"/>
</dbReference>
<sequence>MKTDTHPTYYKEAKITCACGNEFVVGSTKEKIDIELCHLCHPFYTGQQKLVDTAGVVDKFKARMAKSEAKKDSNRSKREKLQAKGKAKAKTTKPSTEK</sequence>
<keyword evidence="4 7" id="KW-0689">Ribosomal protein</keyword>
<comment type="similarity">
    <text evidence="1 7">Belongs to the bacterial ribosomal protein bL31 family. Type A subfamily.</text>
</comment>
<reference evidence="10" key="1">
    <citation type="submission" date="2017-09" db="EMBL/GenBank/DDBJ databases">
        <title>Depth-based differentiation of microbial function through sediment-hosted aquifers and enrichment of novel symbionts in the deep terrestrial subsurface.</title>
        <authorList>
            <person name="Probst A.J."/>
            <person name="Ladd B."/>
            <person name="Jarett J.K."/>
            <person name="Geller-Mcgrath D.E."/>
            <person name="Sieber C.M.K."/>
            <person name="Emerson J.B."/>
            <person name="Anantharaman K."/>
            <person name="Thomas B.C."/>
            <person name="Malmstrom R."/>
            <person name="Stieglmeier M."/>
            <person name="Klingl A."/>
            <person name="Woyke T."/>
            <person name="Ryan C.M."/>
            <person name="Banfield J.F."/>
        </authorList>
    </citation>
    <scope>NUCLEOTIDE SEQUENCE [LARGE SCALE GENOMIC DNA]</scope>
</reference>
<dbReference type="AlphaFoldDB" id="A0A2H0V565"/>
<comment type="cofactor">
    <cofactor evidence="7">
        <name>Zn(2+)</name>
        <dbReference type="ChEBI" id="CHEBI:29105"/>
    </cofactor>
    <text evidence="7">Binds 1 zinc ion per subunit.</text>
</comment>
<feature type="binding site" evidence="7">
    <location>
        <position position="19"/>
    </location>
    <ligand>
        <name>Zn(2+)</name>
        <dbReference type="ChEBI" id="CHEBI:29105"/>
    </ligand>
</feature>
<dbReference type="Proteomes" id="UP000229901">
    <property type="component" value="Unassembled WGS sequence"/>
</dbReference>
<protein>
    <recommendedName>
        <fullName evidence="6 7">Large ribosomal subunit protein bL31</fullName>
    </recommendedName>
</protein>
<keyword evidence="7" id="KW-0862">Zinc</keyword>
<comment type="function">
    <text evidence="7">Binds the 23S rRNA.</text>
</comment>
<dbReference type="InterPro" id="IPR034704">
    <property type="entry name" value="Ribosomal_bL28/bL31-like_sf"/>
</dbReference>
<dbReference type="InterPro" id="IPR042105">
    <property type="entry name" value="Ribosomal_bL31_sf"/>
</dbReference>
<dbReference type="GO" id="GO:0046872">
    <property type="term" value="F:metal ion binding"/>
    <property type="evidence" value="ECO:0007669"/>
    <property type="project" value="UniProtKB-KW"/>
</dbReference>
<comment type="subunit">
    <text evidence="7">Part of the 50S ribosomal subunit.</text>
</comment>
<evidence type="ECO:0000256" key="6">
    <source>
        <dbReference type="ARBA" id="ARBA00035687"/>
    </source>
</evidence>
<accession>A0A2H0V565</accession>
<proteinExistence type="inferred from homology"/>
<evidence type="ECO:0000256" key="7">
    <source>
        <dbReference type="HAMAP-Rule" id="MF_00501"/>
    </source>
</evidence>
<dbReference type="Gene3D" id="4.10.830.30">
    <property type="entry name" value="Ribosomal protein L31"/>
    <property type="match status" value="1"/>
</dbReference>